<evidence type="ECO:0000259" key="7">
    <source>
        <dbReference type="PROSITE" id="PS50125"/>
    </source>
</evidence>
<evidence type="ECO:0000256" key="4">
    <source>
        <dbReference type="ARBA" id="ARBA00022692"/>
    </source>
</evidence>
<comment type="caution">
    <text evidence="8">The sequence shown here is derived from an EMBL/GenBank/DDBJ whole genome shotgun (WGS) entry which is preliminary data.</text>
</comment>
<reference evidence="8 9" key="1">
    <citation type="submission" date="2020-04" db="EMBL/GenBank/DDBJ databases">
        <title>Draft genome of Pyxidicoccus fallax type strain.</title>
        <authorList>
            <person name="Whitworth D.E."/>
        </authorList>
    </citation>
    <scope>NUCLEOTIDE SEQUENCE [LARGE SCALE GENOMIC DNA]</scope>
    <source>
        <strain evidence="8 9">DSM 14698</strain>
    </source>
</reference>
<dbReference type="InterPro" id="IPR001054">
    <property type="entry name" value="A/G_cyclase"/>
</dbReference>
<protein>
    <submittedName>
        <fullName evidence="8">Adenylate/guanylate cyclase domain-containing protein</fullName>
    </submittedName>
</protein>
<dbReference type="SMART" id="SM00044">
    <property type="entry name" value="CYCc"/>
    <property type="match status" value="1"/>
</dbReference>
<keyword evidence="4" id="KW-0812">Transmembrane</keyword>
<dbReference type="PANTHER" id="PTHR43081:SF1">
    <property type="entry name" value="ADENYLATE CYCLASE, TERMINAL-DIFFERENTIATION SPECIFIC"/>
    <property type="match status" value="1"/>
</dbReference>
<comment type="similarity">
    <text evidence="2">Belongs to the adenylyl cyclase class-3 family.</text>
</comment>
<keyword evidence="5" id="KW-1133">Transmembrane helix</keyword>
<evidence type="ECO:0000256" key="6">
    <source>
        <dbReference type="ARBA" id="ARBA00023136"/>
    </source>
</evidence>
<dbReference type="InterPro" id="IPR007890">
    <property type="entry name" value="CHASE2"/>
</dbReference>
<dbReference type="AlphaFoldDB" id="A0A848LT91"/>
<dbReference type="Proteomes" id="UP000518300">
    <property type="component" value="Unassembled WGS sequence"/>
</dbReference>
<dbReference type="Pfam" id="PF00211">
    <property type="entry name" value="Guanylate_cyc"/>
    <property type="match status" value="1"/>
</dbReference>
<dbReference type="InterPro" id="IPR050697">
    <property type="entry name" value="Adenylyl/Guanylyl_Cyclase_3/4"/>
</dbReference>
<evidence type="ECO:0000313" key="9">
    <source>
        <dbReference type="Proteomes" id="UP000518300"/>
    </source>
</evidence>
<dbReference type="PANTHER" id="PTHR43081">
    <property type="entry name" value="ADENYLATE CYCLASE, TERMINAL-DIFFERENTIATION SPECIFIC-RELATED"/>
    <property type="match status" value="1"/>
</dbReference>
<dbReference type="Pfam" id="PF05226">
    <property type="entry name" value="CHASE2"/>
    <property type="match status" value="1"/>
</dbReference>
<evidence type="ECO:0000256" key="3">
    <source>
        <dbReference type="ARBA" id="ARBA00022475"/>
    </source>
</evidence>
<evidence type="ECO:0000256" key="5">
    <source>
        <dbReference type="ARBA" id="ARBA00022989"/>
    </source>
</evidence>
<gene>
    <name evidence="8" type="ORF">HG543_39205</name>
</gene>
<dbReference type="GO" id="GO:0035556">
    <property type="term" value="P:intracellular signal transduction"/>
    <property type="evidence" value="ECO:0007669"/>
    <property type="project" value="InterPro"/>
</dbReference>
<comment type="subcellular location">
    <subcellularLocation>
        <location evidence="1">Cell envelope</location>
    </subcellularLocation>
</comment>
<accession>A0A848LT91</accession>
<keyword evidence="3" id="KW-1003">Cell membrane</keyword>
<dbReference type="Gene3D" id="3.30.70.1230">
    <property type="entry name" value="Nucleotide cyclase"/>
    <property type="match status" value="1"/>
</dbReference>
<proteinExistence type="inferred from homology"/>
<dbReference type="FunFam" id="3.30.70.1230:FF:000016">
    <property type="entry name" value="Adenylate/guanylate cyclase domain-containing protein"/>
    <property type="match status" value="1"/>
</dbReference>
<name>A0A848LT91_9BACT</name>
<keyword evidence="6" id="KW-0472">Membrane</keyword>
<dbReference type="GO" id="GO:0004016">
    <property type="term" value="F:adenylate cyclase activity"/>
    <property type="evidence" value="ECO:0007669"/>
    <property type="project" value="UniProtKB-ARBA"/>
</dbReference>
<dbReference type="CDD" id="cd07302">
    <property type="entry name" value="CHD"/>
    <property type="match status" value="1"/>
</dbReference>
<dbReference type="SMART" id="SM01080">
    <property type="entry name" value="CHASE2"/>
    <property type="match status" value="1"/>
</dbReference>
<dbReference type="GO" id="GO:0006171">
    <property type="term" value="P:cAMP biosynthetic process"/>
    <property type="evidence" value="ECO:0007669"/>
    <property type="project" value="TreeGrafter"/>
</dbReference>
<evidence type="ECO:0000313" key="8">
    <source>
        <dbReference type="EMBL" id="NMO20832.1"/>
    </source>
</evidence>
<dbReference type="EMBL" id="JABBJJ010000274">
    <property type="protein sequence ID" value="NMO20832.1"/>
    <property type="molecule type" value="Genomic_DNA"/>
</dbReference>
<organism evidence="8 9">
    <name type="scientific">Pyxidicoccus fallax</name>
    <dbReference type="NCBI Taxonomy" id="394095"/>
    <lineage>
        <taxon>Bacteria</taxon>
        <taxon>Pseudomonadati</taxon>
        <taxon>Myxococcota</taxon>
        <taxon>Myxococcia</taxon>
        <taxon>Myxococcales</taxon>
        <taxon>Cystobacterineae</taxon>
        <taxon>Myxococcaceae</taxon>
        <taxon>Pyxidicoccus</taxon>
    </lineage>
</organism>
<dbReference type="SUPFAM" id="SSF55073">
    <property type="entry name" value="Nucleotide cyclase"/>
    <property type="match status" value="1"/>
</dbReference>
<feature type="domain" description="Guanylate cyclase" evidence="7">
    <location>
        <begin position="535"/>
        <end position="667"/>
    </location>
</feature>
<dbReference type="GO" id="GO:0030313">
    <property type="term" value="C:cell envelope"/>
    <property type="evidence" value="ECO:0007669"/>
    <property type="project" value="UniProtKB-SubCell"/>
</dbReference>
<dbReference type="InterPro" id="IPR029787">
    <property type="entry name" value="Nucleotide_cyclase"/>
</dbReference>
<evidence type="ECO:0000256" key="2">
    <source>
        <dbReference type="ARBA" id="ARBA00005381"/>
    </source>
</evidence>
<evidence type="ECO:0000256" key="1">
    <source>
        <dbReference type="ARBA" id="ARBA00004196"/>
    </source>
</evidence>
<dbReference type="RefSeq" id="WP_169350036.1">
    <property type="nucleotide sequence ID" value="NZ_JABBJJ010000274.1"/>
</dbReference>
<sequence>MTTFLSRRRFELLALVLAAAFCALHMWVERTPVVGLAAGGDSDADAPLLVRGLHLLEGRATDLQFLLRGPRAPSSQVVVVEVDERSAQAHGRWPWPRDTVALAVARLQQAGAAAVGLDITFTDEARGEDTRVWAEALRSLDRTLRDAPHLVPALEAYRSELAARGVSTRDESLAAVLAGSPGVVQGVMLYTDKEREQFAPREPEWAALLEPHLLRRFHGEVPGAFHEVDVARVPGWRNRSAQLPLPELARASQRLGHFSAAMDPDGTLRRLPVLAKLEVHGGFLPALSVQTAAAALGAQVEPVYDADSGQLSGARLRPRQGAPLHVPMPVAEPFTLINYPGPGEVFDRLSMADVLKPDFDAEALRRKVAGKAVLVGVTLLGNYDQRVTPFREFEPGVYAHAAFLSNILTQEFLTRPEELIGLELLFMVGAAVLLARTLPRVPYRWKMGVMALVGLVWFGVDQALFSRGVQVASVVPLLSLLTSSFGILFLGYRTADQEKSRLRHAFQHYLDVSVMEQVLQHPERLKLGGERKELTVLFSDIRGFTTLSEQLSPEQLVSFINAYLTPMTDVVFTHGGTLDKYIGDAIMCFWGAPVDQPDHALRACRAALGFLDRLEQLKARWRADGLPEVDIGVGINTGPMNVGHMGTESRFNYTVMGDAVNLGSRLEGLNKEYGTRVLMSEHTYAQVKGHVVARRLGAVRVKGKSQPVALYELRALGTATGADADAIRHFEEGMDRFTARDWDAAEACFHRVLGLWREDGPSRRYLDATAAFRERPPGPDWDGVFTATTK</sequence>
<keyword evidence="9" id="KW-1185">Reference proteome</keyword>
<dbReference type="PROSITE" id="PS50125">
    <property type="entry name" value="GUANYLATE_CYCLASE_2"/>
    <property type="match status" value="1"/>
</dbReference>